<comment type="caution">
    <text evidence="11">The sequence shown here is derived from an EMBL/GenBank/DDBJ whole genome shotgun (WGS) entry which is preliminary data.</text>
</comment>
<dbReference type="GO" id="GO:0016020">
    <property type="term" value="C:membrane"/>
    <property type="evidence" value="ECO:0007669"/>
    <property type="project" value="InterPro"/>
</dbReference>
<feature type="transmembrane region" description="Helical" evidence="9">
    <location>
        <begin position="73"/>
        <end position="96"/>
    </location>
</feature>
<keyword evidence="8 9" id="KW-0472">Membrane</keyword>
<evidence type="ECO:0000256" key="4">
    <source>
        <dbReference type="ARBA" id="ARBA00022597"/>
    </source>
</evidence>
<protein>
    <recommendedName>
        <fullName evidence="9">Bidirectional sugar transporter SWEET</fullName>
    </recommendedName>
</protein>
<feature type="transmembrane region" description="Helical" evidence="9">
    <location>
        <begin position="102"/>
        <end position="124"/>
    </location>
</feature>
<evidence type="ECO:0000256" key="5">
    <source>
        <dbReference type="ARBA" id="ARBA00022692"/>
    </source>
</evidence>
<dbReference type="InterPro" id="IPR004316">
    <property type="entry name" value="SWEET_rpt"/>
</dbReference>
<dbReference type="PANTHER" id="PTHR10791">
    <property type="entry name" value="RAG1-ACTIVATING PROTEIN 1"/>
    <property type="match status" value="1"/>
</dbReference>
<dbReference type="InterPro" id="IPR047664">
    <property type="entry name" value="SWEET"/>
</dbReference>
<evidence type="ECO:0000313" key="11">
    <source>
        <dbReference type="EMBL" id="OWM65389.1"/>
    </source>
</evidence>
<evidence type="ECO:0000256" key="1">
    <source>
        <dbReference type="ARBA" id="ARBA00004127"/>
    </source>
</evidence>
<comment type="subcellular location">
    <subcellularLocation>
        <location evidence="1">Endomembrane system</location>
        <topology evidence="1">Multi-pass membrane protein</topology>
    </subcellularLocation>
</comment>
<feature type="transmembrane region" description="Helical" evidence="9">
    <location>
        <begin position="42"/>
        <end position="64"/>
    </location>
</feature>
<dbReference type="Proteomes" id="UP000197138">
    <property type="component" value="Unassembled WGS sequence"/>
</dbReference>
<evidence type="ECO:0000256" key="7">
    <source>
        <dbReference type="ARBA" id="ARBA00022989"/>
    </source>
</evidence>
<dbReference type="Pfam" id="PF03083">
    <property type="entry name" value="MtN3_slv"/>
    <property type="match status" value="2"/>
</dbReference>
<organism evidence="11 12">
    <name type="scientific">Punica granatum</name>
    <name type="common">Pomegranate</name>
    <dbReference type="NCBI Taxonomy" id="22663"/>
    <lineage>
        <taxon>Eukaryota</taxon>
        <taxon>Viridiplantae</taxon>
        <taxon>Streptophyta</taxon>
        <taxon>Embryophyta</taxon>
        <taxon>Tracheophyta</taxon>
        <taxon>Spermatophyta</taxon>
        <taxon>Magnoliopsida</taxon>
        <taxon>eudicotyledons</taxon>
        <taxon>Gunneridae</taxon>
        <taxon>Pentapetalae</taxon>
        <taxon>rosids</taxon>
        <taxon>malvids</taxon>
        <taxon>Myrtales</taxon>
        <taxon>Lythraceae</taxon>
        <taxon>Punica</taxon>
    </lineage>
</organism>
<accession>A0A218VYP2</accession>
<keyword evidence="3 9" id="KW-0813">Transport</keyword>
<sequence>MVKIYKNKSVQAFKPDPYVMTVLNCMMWVFYGMPFVHPDSTLVWTINGAGLIMELIYVSVFLIYSNWPIRRKILVVLLIEVIFMAAVVLVTMLALHTTKKRTLVVGILAIIFNIGMYASPLTVMKRVIKTRSVKYMPFYLSLANFANGLIWTVYALLKFDINLLVDPPKPSLFLCYRVWFQRLSISEDVSVYLMIVRSFFFLSEQLPNGLGALSGLVQLILYAIYYKSTKWDDEPEKPTANVQLSRTNNNNA</sequence>
<dbReference type="GO" id="GO:0051119">
    <property type="term" value="F:sugar transmembrane transporter activity"/>
    <property type="evidence" value="ECO:0007669"/>
    <property type="project" value="InterPro"/>
</dbReference>
<keyword evidence="7 9" id="KW-1133">Transmembrane helix</keyword>
<evidence type="ECO:0000256" key="8">
    <source>
        <dbReference type="ARBA" id="ARBA00023136"/>
    </source>
</evidence>
<feature type="transmembrane region" description="Helical" evidence="9">
    <location>
        <begin position="18"/>
        <end position="36"/>
    </location>
</feature>
<evidence type="ECO:0000256" key="2">
    <source>
        <dbReference type="ARBA" id="ARBA00007809"/>
    </source>
</evidence>
<evidence type="ECO:0000256" key="6">
    <source>
        <dbReference type="ARBA" id="ARBA00022737"/>
    </source>
</evidence>
<feature type="transmembrane region" description="Helical" evidence="9">
    <location>
        <begin position="136"/>
        <end position="157"/>
    </location>
</feature>
<keyword evidence="6" id="KW-0677">Repeat</keyword>
<evidence type="ECO:0000313" key="12">
    <source>
        <dbReference type="Proteomes" id="UP000197138"/>
    </source>
</evidence>
<feature type="compositionally biased region" description="Polar residues" evidence="10">
    <location>
        <begin position="240"/>
        <end position="252"/>
    </location>
</feature>
<feature type="region of interest" description="Disordered" evidence="10">
    <location>
        <begin position="233"/>
        <end position="252"/>
    </location>
</feature>
<evidence type="ECO:0000256" key="3">
    <source>
        <dbReference type="ARBA" id="ARBA00022448"/>
    </source>
</evidence>
<comment type="function">
    <text evidence="9">Mediates both low-affinity uptake and efflux of sugar across the membrane.</text>
</comment>
<dbReference type="EMBL" id="MTKT01005615">
    <property type="protein sequence ID" value="OWM65389.1"/>
    <property type="molecule type" value="Genomic_DNA"/>
</dbReference>
<dbReference type="GO" id="GO:0012505">
    <property type="term" value="C:endomembrane system"/>
    <property type="evidence" value="ECO:0007669"/>
    <property type="project" value="UniProtKB-SubCell"/>
</dbReference>
<dbReference type="AlphaFoldDB" id="A0A218VYP2"/>
<evidence type="ECO:0000256" key="9">
    <source>
        <dbReference type="RuleBase" id="RU910715"/>
    </source>
</evidence>
<name>A0A218VYP2_PUNGR</name>
<dbReference type="Gene3D" id="1.20.1280.290">
    <property type="match status" value="2"/>
</dbReference>
<feature type="transmembrane region" description="Helical" evidence="9">
    <location>
        <begin position="206"/>
        <end position="225"/>
    </location>
</feature>
<comment type="caution">
    <text evidence="9">Lacks conserved residue(s) required for the propagation of feature annotation.</text>
</comment>
<dbReference type="PANTHER" id="PTHR10791:SF159">
    <property type="entry name" value="BIDIRECTIONAL SUGAR TRANSPORTER SWEET5"/>
    <property type="match status" value="1"/>
</dbReference>
<reference evidence="12" key="1">
    <citation type="journal article" date="2017" name="Plant J.">
        <title>The pomegranate (Punica granatum L.) genome and the genomics of punicalagin biosynthesis.</title>
        <authorList>
            <person name="Qin G."/>
            <person name="Xu C."/>
            <person name="Ming R."/>
            <person name="Tang H."/>
            <person name="Guyot R."/>
            <person name="Kramer E.M."/>
            <person name="Hu Y."/>
            <person name="Yi X."/>
            <person name="Qi Y."/>
            <person name="Xu X."/>
            <person name="Gao Z."/>
            <person name="Pan H."/>
            <person name="Jian J."/>
            <person name="Tian Y."/>
            <person name="Yue Z."/>
            <person name="Xu Y."/>
        </authorList>
    </citation>
    <scope>NUCLEOTIDE SEQUENCE [LARGE SCALE GENOMIC DNA]</scope>
    <source>
        <strain evidence="12">cv. Dabenzi</strain>
    </source>
</reference>
<gene>
    <name evidence="11" type="ORF">CDL15_Pgr008979</name>
</gene>
<evidence type="ECO:0000256" key="10">
    <source>
        <dbReference type="SAM" id="MobiDB-lite"/>
    </source>
</evidence>
<keyword evidence="5 9" id="KW-0812">Transmembrane</keyword>
<comment type="similarity">
    <text evidence="2 9">Belongs to the SWEET sugar transporter family.</text>
</comment>
<keyword evidence="4 9" id="KW-0762">Sugar transport</keyword>
<proteinExistence type="inferred from homology"/>